<accession>A0ABR1FT70</accession>
<dbReference type="SUPFAM" id="SSF56112">
    <property type="entry name" value="Protein kinase-like (PK-like)"/>
    <property type="match status" value="1"/>
</dbReference>
<dbReference type="InterPro" id="IPR008271">
    <property type="entry name" value="Ser/Thr_kinase_AS"/>
</dbReference>
<dbReference type="PROSITE" id="PS00108">
    <property type="entry name" value="PROTEIN_KINASE_ST"/>
    <property type="match status" value="1"/>
</dbReference>
<dbReference type="Pfam" id="PF00069">
    <property type="entry name" value="Pkinase"/>
    <property type="match status" value="2"/>
</dbReference>
<dbReference type="InterPro" id="IPR011009">
    <property type="entry name" value="Kinase-like_dom_sf"/>
</dbReference>
<dbReference type="SMART" id="SM00220">
    <property type="entry name" value="S_TKc"/>
    <property type="match status" value="1"/>
</dbReference>
<feature type="domain" description="Protein kinase" evidence="2">
    <location>
        <begin position="1"/>
        <end position="291"/>
    </location>
</feature>
<evidence type="ECO:0000259" key="2">
    <source>
        <dbReference type="PROSITE" id="PS50011"/>
    </source>
</evidence>
<keyword evidence="3" id="KW-0808">Transferase</keyword>
<reference evidence="3 4" key="1">
    <citation type="submission" date="2024-03" db="EMBL/GenBank/DDBJ databases">
        <title>Aureococcus anophagefferens CCMP1851 and Kratosvirus quantuckense: Draft genome of a second virus-susceptible host strain in the model system.</title>
        <authorList>
            <person name="Chase E."/>
            <person name="Truchon A.R."/>
            <person name="Schepens W."/>
            <person name="Wilhelm S.W."/>
        </authorList>
    </citation>
    <scope>NUCLEOTIDE SEQUENCE [LARGE SCALE GENOMIC DNA]</scope>
    <source>
        <strain evidence="3 4">CCMP1851</strain>
    </source>
</reference>
<feature type="region of interest" description="Disordered" evidence="1">
    <location>
        <begin position="293"/>
        <end position="325"/>
    </location>
</feature>
<evidence type="ECO:0000313" key="4">
    <source>
        <dbReference type="Proteomes" id="UP001363151"/>
    </source>
</evidence>
<gene>
    <name evidence="3" type="ORF">SO694_00022318</name>
</gene>
<dbReference type="Proteomes" id="UP001363151">
    <property type="component" value="Unassembled WGS sequence"/>
</dbReference>
<dbReference type="PANTHER" id="PTHR44329">
    <property type="entry name" value="SERINE/THREONINE-PROTEIN KINASE TNNI3K-RELATED"/>
    <property type="match status" value="1"/>
</dbReference>
<dbReference type="EMBL" id="JBBJCI010000231">
    <property type="protein sequence ID" value="KAK7237881.1"/>
    <property type="molecule type" value="Genomic_DNA"/>
</dbReference>
<feature type="compositionally biased region" description="Basic residues" evidence="1">
    <location>
        <begin position="301"/>
        <end position="325"/>
    </location>
</feature>
<evidence type="ECO:0000256" key="1">
    <source>
        <dbReference type="SAM" id="MobiDB-lite"/>
    </source>
</evidence>
<evidence type="ECO:0000313" key="3">
    <source>
        <dbReference type="EMBL" id="KAK7237881.1"/>
    </source>
</evidence>
<organism evidence="3 4">
    <name type="scientific">Aureococcus anophagefferens</name>
    <name type="common">Harmful bloom alga</name>
    <dbReference type="NCBI Taxonomy" id="44056"/>
    <lineage>
        <taxon>Eukaryota</taxon>
        <taxon>Sar</taxon>
        <taxon>Stramenopiles</taxon>
        <taxon>Ochrophyta</taxon>
        <taxon>Pelagophyceae</taxon>
        <taxon>Pelagomonadales</taxon>
        <taxon>Pelagomonadaceae</taxon>
        <taxon>Aureococcus</taxon>
    </lineage>
</organism>
<dbReference type="GO" id="GO:0016301">
    <property type="term" value="F:kinase activity"/>
    <property type="evidence" value="ECO:0007669"/>
    <property type="project" value="UniProtKB-KW"/>
</dbReference>
<dbReference type="InterPro" id="IPR051681">
    <property type="entry name" value="Ser/Thr_Kinases-Pseudokinases"/>
</dbReference>
<dbReference type="InterPro" id="IPR000719">
    <property type="entry name" value="Prot_kinase_dom"/>
</dbReference>
<sequence length="325" mass="35944">MKMREMNDWKISNDTLKLGVELGRGSFGIVMRAAGAEDKVLFEKEFLGYARTPALTLVIELFPEGSVERFVPREKPGQKTSLRICIDMALAIEYLHSRQPSIVIHRDIKPANFLLTASLRVKLGDFGIARSKAGKPLKDAHQSAESLTSMLDSSMHGVSSCGSLHDAAVADAEVPPGDDLTSNCGTVRFMAPEVAATDGSKTQKYNASADVFSLAMVYYFVWERVLPGIPECGKPSLHLGALNAGKRPLFHKTPKPIRDLINTMWQYDAEERPSAGGVLDFLYSIKHKPSFGGGVLSRRPPPARRRRVARARRRRRRRRAASRAS</sequence>
<name>A0ABR1FT70_AURAN</name>
<keyword evidence="3" id="KW-0418">Kinase</keyword>
<dbReference type="Gene3D" id="1.10.510.10">
    <property type="entry name" value="Transferase(Phosphotransferase) domain 1"/>
    <property type="match status" value="1"/>
</dbReference>
<dbReference type="PROSITE" id="PS50011">
    <property type="entry name" value="PROTEIN_KINASE_DOM"/>
    <property type="match status" value="1"/>
</dbReference>
<proteinExistence type="predicted"/>
<comment type="caution">
    <text evidence="3">The sequence shown here is derived from an EMBL/GenBank/DDBJ whole genome shotgun (WGS) entry which is preliminary data.</text>
</comment>
<protein>
    <submittedName>
        <fullName evidence="3">Protein kinase</fullName>
    </submittedName>
</protein>
<keyword evidence="4" id="KW-1185">Reference proteome</keyword>